<dbReference type="Proteomes" id="UP000887577">
    <property type="component" value="Unplaced"/>
</dbReference>
<dbReference type="PANTHER" id="PTHR33845">
    <property type="entry name" value="C2H2-TYPE DOMAIN-CONTAINING PROTEIN"/>
    <property type="match status" value="1"/>
</dbReference>
<reference evidence="3" key="1">
    <citation type="submission" date="2022-11" db="UniProtKB">
        <authorList>
            <consortium name="WormBaseParasite"/>
        </authorList>
    </citation>
    <scope>IDENTIFICATION</scope>
</reference>
<protein>
    <submittedName>
        <fullName evidence="3">C2H2-type domain-containing protein</fullName>
    </submittedName>
</protein>
<evidence type="ECO:0000256" key="1">
    <source>
        <dbReference type="SAM" id="MobiDB-lite"/>
    </source>
</evidence>
<organism evidence="2 3">
    <name type="scientific">Panagrolaimus superbus</name>
    <dbReference type="NCBI Taxonomy" id="310955"/>
    <lineage>
        <taxon>Eukaryota</taxon>
        <taxon>Metazoa</taxon>
        <taxon>Ecdysozoa</taxon>
        <taxon>Nematoda</taxon>
        <taxon>Chromadorea</taxon>
        <taxon>Rhabditida</taxon>
        <taxon>Tylenchina</taxon>
        <taxon>Panagrolaimomorpha</taxon>
        <taxon>Panagrolaimoidea</taxon>
        <taxon>Panagrolaimidae</taxon>
        <taxon>Panagrolaimus</taxon>
    </lineage>
</organism>
<feature type="region of interest" description="Disordered" evidence="1">
    <location>
        <begin position="127"/>
        <end position="148"/>
    </location>
</feature>
<evidence type="ECO:0000313" key="3">
    <source>
        <dbReference type="WBParaSite" id="PSU_v2.g21317.t1"/>
    </source>
</evidence>
<feature type="region of interest" description="Disordered" evidence="1">
    <location>
        <begin position="387"/>
        <end position="410"/>
    </location>
</feature>
<evidence type="ECO:0000313" key="2">
    <source>
        <dbReference type="Proteomes" id="UP000887577"/>
    </source>
</evidence>
<proteinExistence type="predicted"/>
<dbReference type="WBParaSite" id="PSU_v2.g21317.t1">
    <property type="protein sequence ID" value="PSU_v2.g21317.t1"/>
    <property type="gene ID" value="PSU_v2.g21317"/>
</dbReference>
<dbReference type="AlphaFoldDB" id="A0A914YUZ5"/>
<feature type="compositionally biased region" description="Basic residues" evidence="1">
    <location>
        <begin position="398"/>
        <end position="410"/>
    </location>
</feature>
<dbReference type="PANTHER" id="PTHR33845:SF1">
    <property type="entry name" value="C2H2-TYPE DOMAIN-CONTAINING PROTEIN"/>
    <property type="match status" value="1"/>
</dbReference>
<sequence>MGYALNSGTDINDVNGMMAAITSGTIPLQGLTVVTGEIQYVPVNKKAVIPQITNLHDFSYDEKNPRVWRHFNIGPGRELDSKSFEDALIFPRLKITATWEHSPDDSGYIFWMKTSNTASLGDIATKDGPAVEEENEEENEEVDPEEPGPYDPQLLWSCLSPGCEKQYMHKGDRDNHMIEGNHQLAPEQYSLEEYTFKVYKNILEGPHHARIANRKSLETDESTTDTQPKEGWALKAPKKGNRYTTDMRAFLDAELDLYRNNGNVKEIERKMAEVKSSDGRKRFVPEQRLTAQQIAAYYKRKKEKIQKRKGKGKQFTSEEEEAESDQIVREMNDETGEIEIEHEDDPMILSAEDEIRSCIEVQDKTQDESEQNIANLYEDEQELSMLFEQPPKKAANCPKKRKSKKNAKRS</sequence>
<keyword evidence="2" id="KW-1185">Reference proteome</keyword>
<name>A0A914YUZ5_9BILA</name>
<accession>A0A914YUZ5</accession>
<feature type="compositionally biased region" description="Acidic residues" evidence="1">
    <location>
        <begin position="130"/>
        <end position="148"/>
    </location>
</feature>